<comment type="caution">
    <text evidence="1">The sequence shown here is derived from an EMBL/GenBank/DDBJ whole genome shotgun (WGS) entry which is preliminary data.</text>
</comment>
<gene>
    <name evidence="1" type="ORF">EDC39_1202</name>
</gene>
<dbReference type="Proteomes" id="UP000324159">
    <property type="component" value="Unassembled WGS sequence"/>
</dbReference>
<dbReference type="EMBL" id="VNIB01000020">
    <property type="protein sequence ID" value="TYO95238.1"/>
    <property type="molecule type" value="Genomic_DNA"/>
</dbReference>
<protein>
    <submittedName>
        <fullName evidence="1">Uncharacterized protein</fullName>
    </submittedName>
</protein>
<evidence type="ECO:0000313" key="2">
    <source>
        <dbReference type="Proteomes" id="UP000324159"/>
    </source>
</evidence>
<dbReference type="AlphaFoldDB" id="A0A5D3WGA2"/>
<reference evidence="1 2" key="1">
    <citation type="submission" date="2019-07" db="EMBL/GenBank/DDBJ databases">
        <title>Genomic Encyclopedia of Type Strains, Phase IV (KMG-IV): sequencing the most valuable type-strain genomes for metagenomic binning, comparative biology and taxonomic classification.</title>
        <authorList>
            <person name="Goeker M."/>
        </authorList>
    </citation>
    <scope>NUCLEOTIDE SEQUENCE [LARGE SCALE GENOMIC DNA]</scope>
    <source>
        <strain evidence="1 2">SS015</strain>
    </source>
</reference>
<accession>A0A5D3WGA2</accession>
<sequence>MKGLAEALQGCDSVDLHVVHPNELKWISKSSSKTDKVDTRKMAEPAR</sequence>
<name>A0A5D3WGA2_9BACT</name>
<keyword evidence="2" id="KW-1185">Reference proteome</keyword>
<proteinExistence type="predicted"/>
<evidence type="ECO:0000313" key="1">
    <source>
        <dbReference type="EMBL" id="TYO95238.1"/>
    </source>
</evidence>
<organism evidence="1 2">
    <name type="scientific">Geothermobacter ehrlichii</name>
    <dbReference type="NCBI Taxonomy" id="213224"/>
    <lineage>
        <taxon>Bacteria</taxon>
        <taxon>Pseudomonadati</taxon>
        <taxon>Thermodesulfobacteriota</taxon>
        <taxon>Desulfuromonadia</taxon>
        <taxon>Desulfuromonadales</taxon>
        <taxon>Geothermobacteraceae</taxon>
        <taxon>Geothermobacter</taxon>
    </lineage>
</organism>
<dbReference type="RefSeq" id="WP_187426824.1">
    <property type="nucleotide sequence ID" value="NZ_VNIB01000020.1"/>
</dbReference>